<dbReference type="InterPro" id="IPR004368">
    <property type="entry name" value="TIF_IF1"/>
</dbReference>
<dbReference type="CDD" id="cd04451">
    <property type="entry name" value="S1_IF1"/>
    <property type="match status" value="1"/>
</dbReference>
<gene>
    <name evidence="4 7" type="primary">infA</name>
    <name evidence="7" type="ORF">QTO32_00280</name>
</gene>
<comment type="subcellular location">
    <subcellularLocation>
        <location evidence="4">Cytoplasm</location>
    </subcellularLocation>
</comment>
<dbReference type="SMART" id="SM00316">
    <property type="entry name" value="S1"/>
    <property type="match status" value="1"/>
</dbReference>
<dbReference type="GO" id="GO:0043022">
    <property type="term" value="F:ribosome binding"/>
    <property type="evidence" value="ECO:0007669"/>
    <property type="project" value="UniProtKB-UniRule"/>
</dbReference>
<dbReference type="GO" id="GO:0003743">
    <property type="term" value="F:translation initiation factor activity"/>
    <property type="evidence" value="ECO:0007669"/>
    <property type="project" value="UniProtKB-UniRule"/>
</dbReference>
<dbReference type="Pfam" id="PF01176">
    <property type="entry name" value="eIF-1a"/>
    <property type="match status" value="1"/>
</dbReference>
<evidence type="ECO:0000256" key="3">
    <source>
        <dbReference type="ARBA" id="ARBA00022917"/>
    </source>
</evidence>
<feature type="domain" description="S1-like" evidence="6">
    <location>
        <begin position="1"/>
        <end position="70"/>
    </location>
</feature>
<dbReference type="NCBIfam" id="TIGR00008">
    <property type="entry name" value="infA"/>
    <property type="match status" value="1"/>
</dbReference>
<evidence type="ECO:0000259" key="6">
    <source>
        <dbReference type="PROSITE" id="PS50832"/>
    </source>
</evidence>
<keyword evidence="4" id="KW-0694">RNA-binding</keyword>
<reference evidence="7" key="1">
    <citation type="journal article" date="2021" name="Front. Microbiol.">
        <title>Genome Analysis of a Verrucomicrobial Endosymbiont With a Tiny Genome Discovered in an Antarctic Lake.</title>
        <authorList>
            <person name="Williams T.J."/>
            <person name="Allen M.A."/>
            <person name="Ivanova N."/>
            <person name="Huntemann M."/>
            <person name="Haque S."/>
            <person name="Hancock A.M."/>
            <person name="Brazendale S."/>
            <person name="Cavicchioli R."/>
        </authorList>
    </citation>
    <scope>NUCLEOTIDE SEQUENCE</scope>
    <source>
        <strain evidence="7">MAG_Ga0307966_1000010</strain>
    </source>
</reference>
<dbReference type="GO" id="GO:0005829">
    <property type="term" value="C:cytosol"/>
    <property type="evidence" value="ECO:0007669"/>
    <property type="project" value="TreeGrafter"/>
</dbReference>
<evidence type="ECO:0000256" key="1">
    <source>
        <dbReference type="ARBA" id="ARBA00010939"/>
    </source>
</evidence>
<dbReference type="InterPro" id="IPR012340">
    <property type="entry name" value="NA-bd_OB-fold"/>
</dbReference>
<dbReference type="PROSITE" id="PS50832">
    <property type="entry name" value="S1_IF1_TYPE"/>
    <property type="match status" value="1"/>
</dbReference>
<dbReference type="InterPro" id="IPR003029">
    <property type="entry name" value="S1_domain"/>
</dbReference>
<dbReference type="Proteomes" id="UP001238843">
    <property type="component" value="Chromosome"/>
</dbReference>
<evidence type="ECO:0000256" key="5">
    <source>
        <dbReference type="NCBIfam" id="TIGR00008"/>
    </source>
</evidence>
<evidence type="ECO:0000256" key="4">
    <source>
        <dbReference type="HAMAP-Rule" id="MF_00075"/>
    </source>
</evidence>
<protein>
    <recommendedName>
        <fullName evidence="4 5">Translation initiation factor IF-1</fullName>
    </recommendedName>
</protein>
<dbReference type="InterPro" id="IPR006196">
    <property type="entry name" value="RNA-binding_domain_S1_IF1"/>
</dbReference>
<keyword evidence="3 4" id="KW-0648">Protein biosynthesis</keyword>
<keyword evidence="4" id="KW-0699">rRNA-binding</keyword>
<dbReference type="PANTHER" id="PTHR33370:SF1">
    <property type="entry name" value="TRANSLATION INITIATION FACTOR IF-1, CHLOROPLASTIC"/>
    <property type="match status" value="1"/>
</dbReference>
<comment type="function">
    <text evidence="4">One of the essential components for the initiation of protein synthesis. Stabilizes the binding of IF-2 and IF-3 on the 30S subunit to which N-formylmethionyl-tRNA(fMet) subsequently binds. Helps modulate mRNA selection, yielding the 30S pre-initiation complex (PIC). Upon addition of the 50S ribosomal subunit IF-1, IF-2 and IF-3 are released leaving the mature 70S translation initiation complex.</text>
</comment>
<comment type="similarity">
    <text evidence="1 4">Belongs to the IF-1 family.</text>
</comment>
<evidence type="ECO:0000313" key="7">
    <source>
        <dbReference type="EMBL" id="WMI30516.1"/>
    </source>
</evidence>
<dbReference type="AlphaFoldDB" id="A0AA51BKQ4"/>
<dbReference type="FunFam" id="2.40.50.140:FF:000002">
    <property type="entry name" value="Translation initiation factor IF-1"/>
    <property type="match status" value="1"/>
</dbReference>
<dbReference type="SUPFAM" id="SSF50249">
    <property type="entry name" value="Nucleic acid-binding proteins"/>
    <property type="match status" value="1"/>
</dbReference>
<proteinExistence type="inferred from homology"/>
<dbReference type="PANTHER" id="PTHR33370">
    <property type="entry name" value="TRANSLATION INITIATION FACTOR IF-1, CHLOROPLASTIC"/>
    <property type="match status" value="1"/>
</dbReference>
<dbReference type="GO" id="GO:0019843">
    <property type="term" value="F:rRNA binding"/>
    <property type="evidence" value="ECO:0007669"/>
    <property type="project" value="UniProtKB-UniRule"/>
</dbReference>
<accession>A0AA51BKQ4</accession>
<sequence length="74" mass="8644">MKEYVETFGTVISVLPNTTFKVRLDNKFNVLAHISGKLRKNFIKIFEGDKVKVQISYYDIKKARITYKINSKSK</sequence>
<comment type="subunit">
    <text evidence="4">Component of the 30S ribosomal translation pre-initiation complex which assembles on the 30S ribosome in the order IF-2 and IF-3, IF-1 and N-formylmethionyl-tRNA(fMet); mRNA recruitment can occur at any time during PIC assembly.</text>
</comment>
<keyword evidence="2 4" id="KW-0396">Initiation factor</keyword>
<reference evidence="7" key="2">
    <citation type="submission" date="2023-06" db="EMBL/GenBank/DDBJ databases">
        <authorList>
            <person name="Williams T.J."/>
            <person name="Allen M.A."/>
            <person name="Ivanova N."/>
            <person name="Huntemann M."/>
            <person name="Haque S."/>
            <person name="Hancock A.M."/>
            <person name="Brazendale S."/>
            <person name="Cavicchioli R."/>
        </authorList>
    </citation>
    <scope>NUCLEOTIDE SEQUENCE</scope>
    <source>
        <strain evidence="7">MAG_Ga0307966_1000010</strain>
    </source>
</reference>
<dbReference type="HAMAP" id="MF_00075">
    <property type="entry name" value="IF_1"/>
    <property type="match status" value="1"/>
</dbReference>
<organism evidence="7">
    <name type="scientific">Candidatus Organicella extenuata</name>
    <dbReference type="NCBI Taxonomy" id="2841811"/>
    <lineage>
        <taxon>Bacteria</taxon>
        <taxon>Pseudomonadati</taxon>
        <taxon>Verrucomicrobiota</taxon>
        <taxon>Candidatus Organicella</taxon>
    </lineage>
</organism>
<dbReference type="Gene3D" id="2.40.50.140">
    <property type="entry name" value="Nucleic acid-binding proteins"/>
    <property type="match status" value="1"/>
</dbReference>
<keyword evidence="4" id="KW-0963">Cytoplasm</keyword>
<name>A0AA51BKQ4_9BACT</name>
<evidence type="ECO:0000256" key="2">
    <source>
        <dbReference type="ARBA" id="ARBA00022540"/>
    </source>
</evidence>
<dbReference type="EMBL" id="CP128385">
    <property type="protein sequence ID" value="WMI30516.1"/>
    <property type="molecule type" value="Genomic_DNA"/>
</dbReference>